<dbReference type="GO" id="GO:0008934">
    <property type="term" value="F:inositol monophosphate 1-phosphatase activity"/>
    <property type="evidence" value="ECO:0007669"/>
    <property type="project" value="TreeGrafter"/>
</dbReference>
<dbReference type="GO" id="GO:0006020">
    <property type="term" value="P:inositol metabolic process"/>
    <property type="evidence" value="ECO:0007669"/>
    <property type="project" value="TreeGrafter"/>
</dbReference>
<reference evidence="5 6" key="1">
    <citation type="submission" date="2016-09" db="EMBL/GenBank/DDBJ databases">
        <title>Acidihalobacter prosperus V6 (DSM14174).</title>
        <authorList>
            <person name="Khaleque H.N."/>
            <person name="Ramsay J.P."/>
            <person name="Murphy R.J.T."/>
            <person name="Kaksonen A.H."/>
            <person name="Boxall N.J."/>
            <person name="Watkin E.L.J."/>
        </authorList>
    </citation>
    <scope>NUCLEOTIDE SEQUENCE [LARGE SCALE GENOMIC DNA]</scope>
    <source>
        <strain evidence="5 6">V6</strain>
    </source>
</reference>
<gene>
    <name evidence="5" type="ORF">BJI67_12760</name>
</gene>
<keyword evidence="3 4" id="KW-0460">Magnesium</keyword>
<dbReference type="InterPro" id="IPR000760">
    <property type="entry name" value="Inositol_monophosphatase-like"/>
</dbReference>
<dbReference type="Gene3D" id="3.30.540.10">
    <property type="entry name" value="Fructose-1,6-Bisphosphatase, subunit A, domain 1"/>
    <property type="match status" value="1"/>
</dbReference>
<feature type="binding site" evidence="4">
    <location>
        <position position="209"/>
    </location>
    <ligand>
        <name>Mg(2+)</name>
        <dbReference type="ChEBI" id="CHEBI:18420"/>
        <label>1</label>
        <note>catalytic</note>
    </ligand>
</feature>
<dbReference type="RefSeq" id="WP_070073339.1">
    <property type="nucleotide sequence ID" value="NZ_CP017448.1"/>
</dbReference>
<dbReference type="GO" id="GO:0046854">
    <property type="term" value="P:phosphatidylinositol phosphate biosynthetic process"/>
    <property type="evidence" value="ECO:0007669"/>
    <property type="project" value="InterPro"/>
</dbReference>
<dbReference type="EMBL" id="CP017448">
    <property type="protein sequence ID" value="AOV17803.1"/>
    <property type="molecule type" value="Genomic_DNA"/>
</dbReference>
<dbReference type="Proteomes" id="UP000095342">
    <property type="component" value="Chromosome"/>
</dbReference>
<dbReference type="PANTHER" id="PTHR20854:SF4">
    <property type="entry name" value="INOSITOL-1-MONOPHOSPHATASE-RELATED"/>
    <property type="match status" value="1"/>
</dbReference>
<comment type="cofactor">
    <cofactor evidence="4">
        <name>Mg(2+)</name>
        <dbReference type="ChEBI" id="CHEBI:18420"/>
    </cofactor>
</comment>
<evidence type="ECO:0000256" key="3">
    <source>
        <dbReference type="ARBA" id="ARBA00022842"/>
    </source>
</evidence>
<feature type="binding site" evidence="4">
    <location>
        <position position="89"/>
    </location>
    <ligand>
        <name>Mg(2+)</name>
        <dbReference type="ChEBI" id="CHEBI:18420"/>
        <label>1</label>
        <note>catalytic</note>
    </ligand>
</feature>
<dbReference type="Gene3D" id="3.40.190.80">
    <property type="match status" value="1"/>
</dbReference>
<evidence type="ECO:0000313" key="5">
    <source>
        <dbReference type="EMBL" id="AOV17803.1"/>
    </source>
</evidence>
<dbReference type="Pfam" id="PF00459">
    <property type="entry name" value="Inositol_P"/>
    <property type="match status" value="1"/>
</dbReference>
<keyword evidence="2 4" id="KW-0479">Metal-binding</keyword>
<evidence type="ECO:0000256" key="1">
    <source>
        <dbReference type="ARBA" id="ARBA00009759"/>
    </source>
</evidence>
<dbReference type="PRINTS" id="PR00377">
    <property type="entry name" value="IMPHPHTASES"/>
</dbReference>
<dbReference type="GO" id="GO:0007165">
    <property type="term" value="P:signal transduction"/>
    <property type="evidence" value="ECO:0007669"/>
    <property type="project" value="TreeGrafter"/>
</dbReference>
<dbReference type="PANTHER" id="PTHR20854">
    <property type="entry name" value="INOSITOL MONOPHOSPHATASE"/>
    <property type="match status" value="1"/>
</dbReference>
<name>A0A1D8K9Z9_9GAMM</name>
<evidence type="ECO:0000256" key="4">
    <source>
        <dbReference type="PIRSR" id="PIRSR600760-2"/>
    </source>
</evidence>
<dbReference type="KEGG" id="aaeo:BJI67_12760"/>
<organism evidence="5 6">
    <name type="scientific">Acidihalobacter aeolianus</name>
    <dbReference type="NCBI Taxonomy" id="2792603"/>
    <lineage>
        <taxon>Bacteria</taxon>
        <taxon>Pseudomonadati</taxon>
        <taxon>Pseudomonadota</taxon>
        <taxon>Gammaproteobacteria</taxon>
        <taxon>Chromatiales</taxon>
        <taxon>Ectothiorhodospiraceae</taxon>
        <taxon>Acidihalobacter</taxon>
    </lineage>
</organism>
<accession>A0A1D8K9Z9</accession>
<dbReference type="CDD" id="cd01637">
    <property type="entry name" value="IMPase_like"/>
    <property type="match status" value="1"/>
</dbReference>
<dbReference type="GO" id="GO:0046872">
    <property type="term" value="F:metal ion binding"/>
    <property type="evidence" value="ECO:0007669"/>
    <property type="project" value="UniProtKB-KW"/>
</dbReference>
<evidence type="ECO:0000313" key="6">
    <source>
        <dbReference type="Proteomes" id="UP000095342"/>
    </source>
</evidence>
<feature type="binding site" evidence="4">
    <location>
        <position position="65"/>
    </location>
    <ligand>
        <name>Mg(2+)</name>
        <dbReference type="ChEBI" id="CHEBI:18420"/>
        <label>1</label>
        <note>catalytic</note>
    </ligand>
</feature>
<protein>
    <submittedName>
        <fullName evidence="5">Inositol monophosphatase</fullName>
    </submittedName>
</protein>
<evidence type="ECO:0000256" key="2">
    <source>
        <dbReference type="ARBA" id="ARBA00022723"/>
    </source>
</evidence>
<sequence>MRPDINQLAQLLVETAQAELKPRFRRIGAQLKADGSVLTEADLAMDRRLRETLARKWPGIAFLSEEMPSEAQQEALATGRPLWCLDPLDGTSNFAAGIPLYSVSLALIVDGQPKLGMVYDPERDECFTGVHGEGSRINGTPLAAHRSTVLSRAVGIVDLKRLPKPMAAHLACDPPYHSQRNLGTCALEWCWLAAGRGDFYLHGGMRLWDLAAGSLILAETGGKASTLDGDTVFRPTTAPRSVVAARDAGLFDELRQNLSNDMGEQT</sequence>
<dbReference type="InterPro" id="IPR020550">
    <property type="entry name" value="Inositol_monophosphatase_CS"/>
</dbReference>
<feature type="binding site" evidence="4">
    <location>
        <position position="88"/>
    </location>
    <ligand>
        <name>Mg(2+)</name>
        <dbReference type="ChEBI" id="CHEBI:18420"/>
        <label>1</label>
        <note>catalytic</note>
    </ligand>
</feature>
<dbReference type="PROSITE" id="PS00630">
    <property type="entry name" value="IMP_2"/>
    <property type="match status" value="1"/>
</dbReference>
<keyword evidence="6" id="KW-1185">Reference proteome</keyword>
<feature type="binding site" evidence="4">
    <location>
        <position position="86"/>
    </location>
    <ligand>
        <name>Mg(2+)</name>
        <dbReference type="ChEBI" id="CHEBI:18420"/>
        <label>1</label>
        <note>catalytic</note>
    </ligand>
</feature>
<dbReference type="SUPFAM" id="SSF56655">
    <property type="entry name" value="Carbohydrate phosphatase"/>
    <property type="match status" value="1"/>
</dbReference>
<proteinExistence type="inferred from homology"/>
<comment type="similarity">
    <text evidence="1">Belongs to the inositol monophosphatase superfamily.</text>
</comment>
<dbReference type="AlphaFoldDB" id="A0A1D8K9Z9"/>